<evidence type="ECO:0000313" key="7">
    <source>
        <dbReference type="Proteomes" id="UP001271648"/>
    </source>
</evidence>
<name>A0AAW9AA67_9BACL</name>
<dbReference type="EMBL" id="JAUBDJ010000006">
    <property type="protein sequence ID" value="MDW0117503.1"/>
    <property type="molecule type" value="Genomic_DNA"/>
</dbReference>
<dbReference type="InterPro" id="IPR001375">
    <property type="entry name" value="Peptidase_S9_cat"/>
</dbReference>
<evidence type="ECO:0000256" key="2">
    <source>
        <dbReference type="ARBA" id="ARBA00022801"/>
    </source>
</evidence>
<dbReference type="SUPFAM" id="SSF69322">
    <property type="entry name" value="Tricorn protease domain 2"/>
    <property type="match status" value="1"/>
</dbReference>
<keyword evidence="2 6" id="KW-0378">Hydrolase</keyword>
<dbReference type="InterPro" id="IPR011042">
    <property type="entry name" value="6-blade_b-propeller_TolB-like"/>
</dbReference>
<feature type="domain" description="Peptidase S9A N-terminal" evidence="5">
    <location>
        <begin position="71"/>
        <end position="332"/>
    </location>
</feature>
<keyword evidence="7" id="KW-1185">Reference proteome</keyword>
<comment type="caution">
    <text evidence="6">The sequence shown here is derived from an EMBL/GenBank/DDBJ whole genome shotgun (WGS) entry which is preliminary data.</text>
</comment>
<evidence type="ECO:0000256" key="1">
    <source>
        <dbReference type="ARBA" id="ARBA00022670"/>
    </source>
</evidence>
<evidence type="ECO:0000259" key="5">
    <source>
        <dbReference type="Pfam" id="PF02897"/>
    </source>
</evidence>
<dbReference type="PANTHER" id="PTHR42776">
    <property type="entry name" value="SERINE PEPTIDASE S9 FAMILY MEMBER"/>
    <property type="match status" value="1"/>
</dbReference>
<keyword evidence="3" id="KW-0720">Serine protease</keyword>
<sequence length="601" mass="68233">MIGVKKKYSIEQFISCERLVGVSISPDDEKILVGSDSSGVYNTYAVSRTGNDVEQLTNSQDNFMIPVGYFPDGRNFMYRSDQGGNEITHLYMQAEDGTSVDLTPGKEEKAEFQRWSRDDKHFFYESNVRDPRFMDLYEMDIESLKPTLLFKNEEGYYVSAISHDKKYIALHKPRTSNDSDMFIYTEEDGVKHLSEHDGDVQYQPVAFDLDSAHLYYLTDEDHEFQYVKRLCLTSGNSEVVAKENWDILTARFSPNHKYLYYYVNNDGKIEVKVIESETGESVEIANFPEGQISGLSISKSERYMAFLVNRSTAPANLYVYDFEAKELSCLTDTLNPEIDENDLVNAKVVHYPSFDGLEIPAIYYEPHLEDGEKAPALIWVHGGPGGQSTVDFSPMIQYLVNHGYAVLAVNNRGSSGYGKTFFKAADLKHGEVDLADCIEGKKFLIGTGRIDENRIGIIGGSYGGFMTLAALAFQPDSFEVGVNIFGVSNWERTLKSIPPWWEAARELLYKKIGDPYEQTEYIRSISPLFHAEKINKPLIVLQGANDPRVLQVESDDIVEKVKENGVPVEYIIFEDEGHGFTKRENQIKGYRAIREFLDTYL</sequence>
<dbReference type="InterPro" id="IPR023302">
    <property type="entry name" value="Pept_S9A_N"/>
</dbReference>
<dbReference type="InterPro" id="IPR002470">
    <property type="entry name" value="Peptidase_S9A"/>
</dbReference>
<evidence type="ECO:0000256" key="3">
    <source>
        <dbReference type="ARBA" id="ARBA00022825"/>
    </source>
</evidence>
<dbReference type="Gene3D" id="2.120.10.30">
    <property type="entry name" value="TolB, C-terminal domain"/>
    <property type="match status" value="2"/>
</dbReference>
<dbReference type="InterPro" id="IPR029058">
    <property type="entry name" value="AB_hydrolase_fold"/>
</dbReference>
<protein>
    <submittedName>
        <fullName evidence="6">S9 family peptidase</fullName>
        <ecNumber evidence="6">3.4.-.-</ecNumber>
    </submittedName>
</protein>
<dbReference type="RefSeq" id="WP_317940808.1">
    <property type="nucleotide sequence ID" value="NZ_JAUBDJ010000006.1"/>
</dbReference>
<accession>A0AAW9AA67</accession>
<dbReference type="Proteomes" id="UP001271648">
    <property type="component" value="Unassembled WGS sequence"/>
</dbReference>
<feature type="domain" description="Peptidase S9 prolyl oligopeptidase catalytic" evidence="4">
    <location>
        <begin position="392"/>
        <end position="601"/>
    </location>
</feature>
<dbReference type="SUPFAM" id="SSF53474">
    <property type="entry name" value="alpha/beta-Hydrolases"/>
    <property type="match status" value="1"/>
</dbReference>
<gene>
    <name evidence="6" type="ORF">QTL97_11195</name>
</gene>
<dbReference type="Pfam" id="PF00326">
    <property type="entry name" value="Peptidase_S9"/>
    <property type="match status" value="1"/>
</dbReference>
<dbReference type="PANTHER" id="PTHR42776:SF27">
    <property type="entry name" value="DIPEPTIDYL PEPTIDASE FAMILY MEMBER 6"/>
    <property type="match status" value="1"/>
</dbReference>
<dbReference type="EC" id="3.4.-.-" evidence="6"/>
<organism evidence="6 7">
    <name type="scientific">Sporosarcina thermotolerans</name>
    <dbReference type="NCBI Taxonomy" id="633404"/>
    <lineage>
        <taxon>Bacteria</taxon>
        <taxon>Bacillati</taxon>
        <taxon>Bacillota</taxon>
        <taxon>Bacilli</taxon>
        <taxon>Bacillales</taxon>
        <taxon>Caryophanaceae</taxon>
        <taxon>Sporosarcina</taxon>
    </lineage>
</organism>
<dbReference type="AlphaFoldDB" id="A0AAW9AA67"/>
<evidence type="ECO:0000259" key="4">
    <source>
        <dbReference type="Pfam" id="PF00326"/>
    </source>
</evidence>
<reference evidence="6 7" key="1">
    <citation type="submission" date="2023-06" db="EMBL/GenBank/DDBJ databases">
        <title>Sporosarcina sp. nov., isolated from Korean traditional fermented seafood 'Jeotgal'.</title>
        <authorList>
            <person name="Yang A.I."/>
            <person name="Shin N.-R."/>
        </authorList>
    </citation>
    <scope>NUCLEOTIDE SEQUENCE [LARGE SCALE GENOMIC DNA]</scope>
    <source>
        <strain evidence="6 7">KCTC43456</strain>
    </source>
</reference>
<evidence type="ECO:0000313" key="6">
    <source>
        <dbReference type="EMBL" id="MDW0117503.1"/>
    </source>
</evidence>
<dbReference type="Gene3D" id="3.40.50.1820">
    <property type="entry name" value="alpha/beta hydrolase"/>
    <property type="match status" value="1"/>
</dbReference>
<dbReference type="PRINTS" id="PR00862">
    <property type="entry name" value="PROLIGOPTASE"/>
</dbReference>
<dbReference type="Pfam" id="PF02897">
    <property type="entry name" value="Peptidase_S9_N"/>
    <property type="match status" value="1"/>
</dbReference>
<keyword evidence="1" id="KW-0645">Protease</keyword>
<dbReference type="GO" id="GO:0006508">
    <property type="term" value="P:proteolysis"/>
    <property type="evidence" value="ECO:0007669"/>
    <property type="project" value="UniProtKB-KW"/>
</dbReference>
<dbReference type="GO" id="GO:0004252">
    <property type="term" value="F:serine-type endopeptidase activity"/>
    <property type="evidence" value="ECO:0007669"/>
    <property type="project" value="InterPro"/>
</dbReference>
<proteinExistence type="predicted"/>